<dbReference type="Pfam" id="PF02368">
    <property type="entry name" value="Big_2"/>
    <property type="match status" value="2"/>
</dbReference>
<dbReference type="SMART" id="SM00635">
    <property type="entry name" value="BID_2"/>
    <property type="match status" value="2"/>
</dbReference>
<dbReference type="AlphaFoldDB" id="A0A9D2JMV1"/>
<feature type="transmembrane region" description="Helical" evidence="2">
    <location>
        <begin position="825"/>
        <end position="846"/>
    </location>
</feature>
<keyword evidence="2" id="KW-0812">Transmembrane</keyword>
<reference evidence="5" key="1">
    <citation type="journal article" date="2021" name="PeerJ">
        <title>Extensive microbial diversity within the chicken gut microbiome revealed by metagenomics and culture.</title>
        <authorList>
            <person name="Gilroy R."/>
            <person name="Ravi A."/>
            <person name="Getino M."/>
            <person name="Pursley I."/>
            <person name="Horton D.L."/>
            <person name="Alikhan N.F."/>
            <person name="Baker D."/>
            <person name="Gharbi K."/>
            <person name="Hall N."/>
            <person name="Watson M."/>
            <person name="Adriaenssens E.M."/>
            <person name="Foster-Nyarko E."/>
            <person name="Jarju S."/>
            <person name="Secka A."/>
            <person name="Antonio M."/>
            <person name="Oren A."/>
            <person name="Chaudhuri R.R."/>
            <person name="La Ragione R."/>
            <person name="Hildebrand F."/>
            <person name="Pallen M.J."/>
        </authorList>
    </citation>
    <scope>NUCLEOTIDE SEQUENCE</scope>
    <source>
        <strain evidence="5">CHK188-11489</strain>
    </source>
</reference>
<organism evidence="5 6">
    <name type="scientific">Candidatus Gemmiger avistercoris</name>
    <dbReference type="NCBI Taxonomy" id="2838606"/>
    <lineage>
        <taxon>Bacteria</taxon>
        <taxon>Bacillati</taxon>
        <taxon>Bacillota</taxon>
        <taxon>Clostridia</taxon>
        <taxon>Eubacteriales</taxon>
        <taxon>Gemmiger</taxon>
    </lineage>
</organism>
<feature type="compositionally biased region" description="Pro residues" evidence="1">
    <location>
        <begin position="781"/>
        <end position="803"/>
    </location>
</feature>
<proteinExistence type="predicted"/>
<feature type="domain" description="BIG2" evidence="4">
    <location>
        <begin position="474"/>
        <end position="551"/>
    </location>
</feature>
<feature type="compositionally biased region" description="Low complexity" evidence="1">
    <location>
        <begin position="804"/>
        <end position="813"/>
    </location>
</feature>
<feature type="chain" id="PRO_5039499385" evidence="3">
    <location>
        <begin position="24"/>
        <end position="849"/>
    </location>
</feature>
<reference evidence="5" key="2">
    <citation type="submission" date="2021-04" db="EMBL/GenBank/DDBJ databases">
        <authorList>
            <person name="Gilroy R."/>
        </authorList>
    </citation>
    <scope>NUCLEOTIDE SEQUENCE</scope>
    <source>
        <strain evidence="5">CHK188-11489</strain>
    </source>
</reference>
<sequence>MKRLFALFTLLAFCLTLPATAFAAGTAGARSAARALTAAPRAAAPEWQVIYVGDQNVTGGGYWTTDDSGNVTACTGESIPADNYIHYDAENNVLTLHNATIKKEVPDDTSTSIPGAAISVANTSGDAALTIRLEGNNAIEEVSTGIYVLAHSSSTGTASLTITGSGSLIASGSVNSGIWVQSNSGDATLTIENAEVEAAATGAAGNGVKVRAGEEKSASLSVEGGSLTATGTGTEPGIRFQFGNRVSGSGTPSLTVSENAVVKASGGAGGIFSNFGSVTPSGNGIVFDNGTGAVYGAVELQKDLAIGEGESLTVPDGASLTIPQGKTLTNAGTVTVETSGTLTNNGTINNSGTVTNSGTLENTNGTINNSGTLSGDITGGTVNHKVTGVSLSKTSTTITAGQTETLTATVQPDNATNKTVTWESDNKGVATITQDSTNGLQATVTAVAPGTANITVTTQDGSKTASCTVTVTQPVTGVTLNNSKMGLFVGDSGQLTATVQPSNATNKTLNWATSDDTVATVDTTGKVTAVKAGTATITATAADGSGQTASCEVTVTAKTYALSADPAALGFGSVQTGYSQPAAVTVTVKNTGNQALTLTQPTAANFEVGALSEKELAAGGTATFTVRPKAGLGAGSYSERIAVAGSGSNGGSASVVVTATFKVTQGSGASAATPTPTPAATPLEQHALHFNTMGGLPLADVIRGLGAPVELWPYTPVRPGYLFMGWYADEALTQPVGTIVLVEDTTIYAKWAADPAAVQSGSGSGGRTGGGSGSGSKATPTPTPSPSPTPTPTPTATPTPTPTATPEATATPAPEEPEDKGGFPVVPVAAGAVVLLAVAGGLVIYIRRR</sequence>
<feature type="region of interest" description="Disordered" evidence="1">
    <location>
        <begin position="757"/>
        <end position="822"/>
    </location>
</feature>
<gene>
    <name evidence="5" type="ORF">H9724_00855</name>
</gene>
<feature type="signal peptide" evidence="3">
    <location>
        <begin position="1"/>
        <end position="23"/>
    </location>
</feature>
<dbReference type="SUPFAM" id="SSF49373">
    <property type="entry name" value="Invasin/intimin cell-adhesion fragments"/>
    <property type="match status" value="2"/>
</dbReference>
<dbReference type="InterPro" id="IPR013783">
    <property type="entry name" value="Ig-like_fold"/>
</dbReference>
<dbReference type="EMBL" id="DXBF01000008">
    <property type="protein sequence ID" value="HIZ61310.1"/>
    <property type="molecule type" value="Genomic_DNA"/>
</dbReference>
<keyword evidence="2" id="KW-0472">Membrane</keyword>
<dbReference type="Gene3D" id="2.60.40.10">
    <property type="entry name" value="Immunoglobulins"/>
    <property type="match status" value="1"/>
</dbReference>
<dbReference type="Proteomes" id="UP000824105">
    <property type="component" value="Unassembled WGS sequence"/>
</dbReference>
<dbReference type="InterPro" id="IPR008964">
    <property type="entry name" value="Invasin/intimin_cell_adhesion"/>
</dbReference>
<dbReference type="InterPro" id="IPR013378">
    <property type="entry name" value="InlB-like_B-rpt"/>
</dbReference>
<feature type="region of interest" description="Disordered" evidence="1">
    <location>
        <begin position="342"/>
        <end position="361"/>
    </location>
</feature>
<evidence type="ECO:0000313" key="5">
    <source>
        <dbReference type="EMBL" id="HIZ61310.1"/>
    </source>
</evidence>
<comment type="caution">
    <text evidence="5">The sequence shown here is derived from an EMBL/GenBank/DDBJ whole genome shotgun (WGS) entry which is preliminary data.</text>
</comment>
<feature type="domain" description="BIG2" evidence="4">
    <location>
        <begin position="385"/>
        <end position="468"/>
    </location>
</feature>
<evidence type="ECO:0000313" key="6">
    <source>
        <dbReference type="Proteomes" id="UP000824105"/>
    </source>
</evidence>
<dbReference type="NCBIfam" id="TIGR02543">
    <property type="entry name" value="List_Bact_rpt"/>
    <property type="match status" value="1"/>
</dbReference>
<dbReference type="InterPro" id="IPR003343">
    <property type="entry name" value="Big_2"/>
</dbReference>
<dbReference type="Gene3D" id="2.60.40.1080">
    <property type="match status" value="2"/>
</dbReference>
<keyword evidence="3" id="KW-0732">Signal</keyword>
<name>A0A9D2JMV1_9FIRM</name>
<evidence type="ECO:0000256" key="1">
    <source>
        <dbReference type="SAM" id="MobiDB-lite"/>
    </source>
</evidence>
<accession>A0A9D2JMV1</accession>
<feature type="compositionally biased region" description="Gly residues" evidence="1">
    <location>
        <begin position="762"/>
        <end position="774"/>
    </location>
</feature>
<protein>
    <submittedName>
        <fullName evidence="5">Ig-like domain-containing protein</fullName>
    </submittedName>
</protein>
<evidence type="ECO:0000259" key="4">
    <source>
        <dbReference type="SMART" id="SM00635"/>
    </source>
</evidence>
<evidence type="ECO:0000256" key="3">
    <source>
        <dbReference type="SAM" id="SignalP"/>
    </source>
</evidence>
<keyword evidence="2" id="KW-1133">Transmembrane helix</keyword>
<evidence type="ECO:0000256" key="2">
    <source>
        <dbReference type="SAM" id="Phobius"/>
    </source>
</evidence>